<dbReference type="VEuPathDB" id="FungiDB:PHYBLDRAFT_72763"/>
<protein>
    <submittedName>
        <fullName evidence="1">Uncharacterized protein</fullName>
    </submittedName>
</protein>
<dbReference type="GeneID" id="29003616"/>
<organism evidence="1 2">
    <name type="scientific">Phycomyces blakesleeanus (strain ATCC 8743b / DSM 1359 / FGSC 10004 / NBRC 33097 / NRRL 1555)</name>
    <dbReference type="NCBI Taxonomy" id="763407"/>
    <lineage>
        <taxon>Eukaryota</taxon>
        <taxon>Fungi</taxon>
        <taxon>Fungi incertae sedis</taxon>
        <taxon>Mucoromycota</taxon>
        <taxon>Mucoromycotina</taxon>
        <taxon>Mucoromycetes</taxon>
        <taxon>Mucorales</taxon>
        <taxon>Phycomycetaceae</taxon>
        <taxon>Phycomyces</taxon>
    </lineage>
</organism>
<dbReference type="Proteomes" id="UP000077315">
    <property type="component" value="Unassembled WGS sequence"/>
</dbReference>
<dbReference type="InParanoid" id="A0A163BFH2"/>
<gene>
    <name evidence="1" type="ORF">PHYBLDRAFT_72763</name>
</gene>
<name>A0A163BFH2_PHYB8</name>
<reference evidence="2" key="1">
    <citation type="submission" date="2015-06" db="EMBL/GenBank/DDBJ databases">
        <title>Expansion of signal transduction pathways in fungi by whole-genome duplication.</title>
        <authorList>
            <consortium name="DOE Joint Genome Institute"/>
            <person name="Corrochano L.M."/>
            <person name="Kuo A."/>
            <person name="Marcet-Houben M."/>
            <person name="Polaino S."/>
            <person name="Salamov A."/>
            <person name="Villalobos J.M."/>
            <person name="Alvarez M.I."/>
            <person name="Avalos J."/>
            <person name="Benito E.P."/>
            <person name="Benoit I."/>
            <person name="Burger G."/>
            <person name="Camino L.P."/>
            <person name="Canovas D."/>
            <person name="Cerda-Olmedo E."/>
            <person name="Cheng J.-F."/>
            <person name="Dominguez A."/>
            <person name="Elias M."/>
            <person name="Eslava A.P."/>
            <person name="Glaser F."/>
            <person name="Grimwood J."/>
            <person name="Gutierrez G."/>
            <person name="Heitman J."/>
            <person name="Henrissat B."/>
            <person name="Iturriaga E.A."/>
            <person name="Lang B.F."/>
            <person name="Lavin J.L."/>
            <person name="Lee S."/>
            <person name="Li W."/>
            <person name="Lindquist E."/>
            <person name="Lopez-Garcia S."/>
            <person name="Luque E.M."/>
            <person name="Marcos A.T."/>
            <person name="Martin J."/>
            <person name="McCluskey K."/>
            <person name="Medina H.R."/>
            <person name="Miralles-Duran A."/>
            <person name="Miyazaki A."/>
            <person name="Munoz-Torres E."/>
            <person name="Oguiza J.A."/>
            <person name="Ohm R."/>
            <person name="Olmedo M."/>
            <person name="Orejas M."/>
            <person name="Ortiz-Castellanos L."/>
            <person name="Pisabarro A.G."/>
            <person name="Rodriguez-Romero J."/>
            <person name="Ruiz-Herrera J."/>
            <person name="Ruiz-Vazquez R."/>
            <person name="Sanz C."/>
            <person name="Schackwitz W."/>
            <person name="Schmutz J."/>
            <person name="Shahriari M."/>
            <person name="Shelest E."/>
            <person name="Silva-Franco F."/>
            <person name="Soanes D."/>
            <person name="Syed K."/>
            <person name="Tagua V.G."/>
            <person name="Talbot N.J."/>
            <person name="Thon M."/>
            <person name="De vries R.P."/>
            <person name="Wiebenga A."/>
            <person name="Yadav J.S."/>
            <person name="Braun E.L."/>
            <person name="Baker S."/>
            <person name="Garre V."/>
            <person name="Horwitz B."/>
            <person name="Torres-Martinez S."/>
            <person name="Idnurm A."/>
            <person name="Herrera-Estrella A."/>
            <person name="Gabaldon T."/>
            <person name="Grigoriev I.V."/>
        </authorList>
    </citation>
    <scope>NUCLEOTIDE SEQUENCE [LARGE SCALE GENOMIC DNA]</scope>
    <source>
        <strain evidence="2">NRRL 1555(-)</strain>
    </source>
</reference>
<evidence type="ECO:0000313" key="1">
    <source>
        <dbReference type="EMBL" id="OAD81251.1"/>
    </source>
</evidence>
<dbReference type="RefSeq" id="XP_018299291.1">
    <property type="nucleotide sequence ID" value="XM_018442710.1"/>
</dbReference>
<dbReference type="AlphaFoldDB" id="A0A163BFH2"/>
<proteinExistence type="predicted"/>
<evidence type="ECO:0000313" key="2">
    <source>
        <dbReference type="Proteomes" id="UP000077315"/>
    </source>
</evidence>
<keyword evidence="2" id="KW-1185">Reference proteome</keyword>
<dbReference type="EMBL" id="KV440971">
    <property type="protein sequence ID" value="OAD81251.1"/>
    <property type="molecule type" value="Genomic_DNA"/>
</dbReference>
<sequence length="242" mass="27365">MSSTIEQNLEECYCTECIKNYNGYILVSKRTVQHHGKKAALKDAIRSELASILNTGAQRHIMNVGVESIVVQKSGSVEVLARQSDLSVLDISPMSVDYEVDVNFNDMNFEYESNGNAKDTVDIDVEEVDTECSYENMFSNSSMPENPVHRFITTFTMQFASRYVVNKGAVVLIKFINELLKIYEQDFQLPTSLPGLQCMMGFLDTMCDVYNVAVWKELKDSNGASFVEQPRLLMLTLNIDLF</sequence>
<accession>A0A163BFH2</accession>